<sequence length="86" mass="9635">MAKIEIYTKATCPYCIRAKKLLDMKGVDYCEYEISGDEAMRAEMIQRANGRTTVPQVFIDGEHVGGSDDLMQLEMSGKLDDRLKAA</sequence>
<dbReference type="PROSITE" id="PS51354">
    <property type="entry name" value="GLUTAREDOXIN_2"/>
    <property type="match status" value="1"/>
</dbReference>
<dbReference type="InterPro" id="IPR011900">
    <property type="entry name" value="GRX_bact"/>
</dbReference>
<name>A0ABS6V7I3_9SPHN</name>
<dbReference type="NCBIfam" id="TIGR02181">
    <property type="entry name" value="GRX_bact"/>
    <property type="match status" value="1"/>
</dbReference>
<accession>A0ABS6V7I3</accession>
<dbReference type="Pfam" id="PF00462">
    <property type="entry name" value="Glutaredoxin"/>
    <property type="match status" value="1"/>
</dbReference>
<dbReference type="EMBL" id="JAHVAH010000001">
    <property type="protein sequence ID" value="MBW0145501.1"/>
    <property type="molecule type" value="Genomic_DNA"/>
</dbReference>
<evidence type="ECO:0000313" key="8">
    <source>
        <dbReference type="Proteomes" id="UP000698028"/>
    </source>
</evidence>
<keyword evidence="5" id="KW-0676">Redox-active center</keyword>
<dbReference type="PANTHER" id="PTHR45694">
    <property type="entry name" value="GLUTAREDOXIN 2"/>
    <property type="match status" value="1"/>
</dbReference>
<evidence type="ECO:0000313" key="7">
    <source>
        <dbReference type="EMBL" id="MBW0145501.1"/>
    </source>
</evidence>
<feature type="domain" description="Glutaredoxin" evidence="6">
    <location>
        <begin position="4"/>
        <end position="64"/>
    </location>
</feature>
<keyword evidence="8" id="KW-1185">Reference proteome</keyword>
<protein>
    <recommendedName>
        <fullName evidence="5">Glutaredoxin</fullName>
    </recommendedName>
</protein>
<evidence type="ECO:0000256" key="2">
    <source>
        <dbReference type="ARBA" id="ARBA00007787"/>
    </source>
</evidence>
<keyword evidence="5" id="KW-0963">Cytoplasm</keyword>
<dbReference type="RefSeq" id="WP_218633401.1">
    <property type="nucleotide sequence ID" value="NZ_JAHVAH010000001.1"/>
</dbReference>
<gene>
    <name evidence="7" type="primary">grxC</name>
    <name evidence="7" type="ORF">KTQ36_09365</name>
</gene>
<dbReference type="PROSITE" id="PS00195">
    <property type="entry name" value="GLUTAREDOXIN_1"/>
    <property type="match status" value="1"/>
</dbReference>
<evidence type="ECO:0000256" key="3">
    <source>
        <dbReference type="ARBA" id="ARBA00022448"/>
    </source>
</evidence>
<keyword evidence="4 5" id="KW-0249">Electron transport</keyword>
<dbReference type="CDD" id="cd03418">
    <property type="entry name" value="GRX_GRXb_1_3_like"/>
    <property type="match status" value="1"/>
</dbReference>
<dbReference type="Proteomes" id="UP000698028">
    <property type="component" value="Unassembled WGS sequence"/>
</dbReference>
<dbReference type="PANTHER" id="PTHR45694:SF18">
    <property type="entry name" value="GLUTAREDOXIN-1-RELATED"/>
    <property type="match status" value="1"/>
</dbReference>
<evidence type="ECO:0000259" key="6">
    <source>
        <dbReference type="Pfam" id="PF00462"/>
    </source>
</evidence>
<keyword evidence="3 5" id="KW-0813">Transport</keyword>
<comment type="similarity">
    <text evidence="2 5">Belongs to the glutaredoxin family.</text>
</comment>
<evidence type="ECO:0000256" key="5">
    <source>
        <dbReference type="RuleBase" id="RU364065"/>
    </source>
</evidence>
<comment type="function">
    <text evidence="1 5">Has a glutathione-disulfide oxidoreductase activity in the presence of NADPH and glutathione reductase. Reduces low molecular weight disulfides and proteins.</text>
</comment>
<proteinExistence type="inferred from homology"/>
<dbReference type="InterPro" id="IPR002109">
    <property type="entry name" value="Glutaredoxin"/>
</dbReference>
<reference evidence="7 8" key="1">
    <citation type="submission" date="2021-07" db="EMBL/GenBank/DDBJ databases">
        <title>The draft genome sequence of Sphingomicrobium sp. B8.</title>
        <authorList>
            <person name="Mu L."/>
        </authorList>
    </citation>
    <scope>NUCLEOTIDE SEQUENCE [LARGE SCALE GENOMIC DNA]</scope>
    <source>
        <strain evidence="7 8">B8</strain>
    </source>
</reference>
<organism evidence="7 8">
    <name type="scientific">Sphingomicrobium clamense</name>
    <dbReference type="NCBI Taxonomy" id="2851013"/>
    <lineage>
        <taxon>Bacteria</taxon>
        <taxon>Pseudomonadati</taxon>
        <taxon>Pseudomonadota</taxon>
        <taxon>Alphaproteobacteria</taxon>
        <taxon>Sphingomonadales</taxon>
        <taxon>Sphingomonadaceae</taxon>
        <taxon>Sphingomicrobium</taxon>
    </lineage>
</organism>
<dbReference type="InterPro" id="IPR011767">
    <property type="entry name" value="GLR_AS"/>
</dbReference>
<evidence type="ECO:0000256" key="1">
    <source>
        <dbReference type="ARBA" id="ARBA00002549"/>
    </source>
</evidence>
<evidence type="ECO:0000256" key="4">
    <source>
        <dbReference type="ARBA" id="ARBA00022982"/>
    </source>
</evidence>
<comment type="caution">
    <text evidence="7">The sequence shown here is derived from an EMBL/GenBank/DDBJ whole genome shotgun (WGS) entry which is preliminary data.</text>
</comment>